<sequence length="634" mass="68341">MPSNAKAQSSVEFLVILAVGLLLAGVVGYFVFSQKSDVSVRSEIDSAQLSLNDIAKAADDVFVQGPGSKKRIQVFIPESVELSSSGILEKTVFAKLYDNTVSSSSKVVLKGALPSQKGKQFVFANARADYVWIGESKVSLSDYSFFVTMLQNASLSESLEISSESLDVLSVNVSADWNSVNAFLEFEPLSFSLNPSESKAISLDFTSKPLALGQETGRLRIEVSGSNYSEELSLPVMVEVRASKTSVGSLRIIPSVWSVNAKPGDKASKVFKVCNQSSSALESIEFSPSELFSKQLPRSEGGIVWAVFADSDFVYAGMQDGSLLVWMPDLTFFKKLSESSGAIRSIASDSENVFAASSDGKILVFSKANFSLVKELQESQSQILSITVDSSFIYAASADGFLRAWNKGSLEFESQTAVSQESLASLAANSQFVFAGSLDGNVFVLENPGLSFRQVLSQPGSPVNSLALDSYFLYAGTQDGKVLVYDLEDFSLHSIISESFSSVKQLASSPESNFLAIAAADSGLFFYSNPELFQTFSSSAGTFMQSVFSFEDLAFFGTDDSSVYAVRYSELVSKLAAYWLEGLQGIDSVSGGSCVDREISLTIPPLISESTFFGEVKVGNEENFDVLQLKAMVE</sequence>
<dbReference type="AlphaFoldDB" id="A0A7J4JVR4"/>
<dbReference type="EMBL" id="DUFW01000044">
    <property type="protein sequence ID" value="HIH21564.1"/>
    <property type="molecule type" value="Genomic_DNA"/>
</dbReference>
<evidence type="ECO:0000313" key="3">
    <source>
        <dbReference type="Proteomes" id="UP000590964"/>
    </source>
</evidence>
<dbReference type="InterPro" id="IPR015943">
    <property type="entry name" value="WD40/YVTN_repeat-like_dom_sf"/>
</dbReference>
<dbReference type="Proteomes" id="UP000590964">
    <property type="component" value="Unassembled WGS sequence"/>
</dbReference>
<protein>
    <recommendedName>
        <fullName evidence="4">WD40 repeat domain-containing protein</fullName>
    </recommendedName>
</protein>
<keyword evidence="1" id="KW-0472">Membrane</keyword>
<name>A0A7J4JVR4_9ARCH</name>
<reference evidence="3" key="1">
    <citation type="journal article" date="2020" name="bioRxiv">
        <title>A rank-normalized archaeal taxonomy based on genome phylogeny resolves widespread incomplete and uneven classifications.</title>
        <authorList>
            <person name="Rinke C."/>
            <person name="Chuvochina M."/>
            <person name="Mussig A.J."/>
            <person name="Chaumeil P.-A."/>
            <person name="Waite D.W."/>
            <person name="Whitman W.B."/>
            <person name="Parks D.H."/>
            <person name="Hugenholtz P."/>
        </authorList>
    </citation>
    <scope>NUCLEOTIDE SEQUENCE [LARGE SCALE GENOMIC DNA]</scope>
</reference>
<evidence type="ECO:0000256" key="1">
    <source>
        <dbReference type="SAM" id="Phobius"/>
    </source>
</evidence>
<proteinExistence type="predicted"/>
<keyword evidence="1" id="KW-1133">Transmembrane helix</keyword>
<dbReference type="InterPro" id="IPR036322">
    <property type="entry name" value="WD40_repeat_dom_sf"/>
</dbReference>
<evidence type="ECO:0008006" key="4">
    <source>
        <dbReference type="Google" id="ProtNLM"/>
    </source>
</evidence>
<feature type="transmembrane region" description="Helical" evidence="1">
    <location>
        <begin position="12"/>
        <end position="32"/>
    </location>
</feature>
<comment type="caution">
    <text evidence="2">The sequence shown here is derived from an EMBL/GenBank/DDBJ whole genome shotgun (WGS) entry which is preliminary data.</text>
</comment>
<accession>A0A7J4JVR4</accession>
<dbReference type="InterPro" id="IPR045182">
    <property type="entry name" value="JINGUBANG-like"/>
</dbReference>
<dbReference type="Gene3D" id="2.130.10.10">
    <property type="entry name" value="YVTN repeat-like/Quinoprotein amine dehydrogenase"/>
    <property type="match status" value="1"/>
</dbReference>
<dbReference type="InterPro" id="IPR001680">
    <property type="entry name" value="WD40_rpt"/>
</dbReference>
<dbReference type="SUPFAM" id="SSF50978">
    <property type="entry name" value="WD40 repeat-like"/>
    <property type="match status" value="1"/>
</dbReference>
<dbReference type="PANTHER" id="PTHR22844">
    <property type="entry name" value="F-BOX AND WD40 DOMAIN PROTEIN"/>
    <property type="match status" value="1"/>
</dbReference>
<dbReference type="PANTHER" id="PTHR22844:SF385">
    <property type="entry name" value="C3H1-TYPE DOMAIN-CONTAINING PROTEIN"/>
    <property type="match status" value="1"/>
</dbReference>
<gene>
    <name evidence="2" type="ORF">HA222_02795</name>
</gene>
<dbReference type="SMART" id="SM00320">
    <property type="entry name" value="WD40"/>
    <property type="match status" value="5"/>
</dbReference>
<organism evidence="2 3">
    <name type="scientific">Candidatus Iainarchaeum sp</name>
    <dbReference type="NCBI Taxonomy" id="3101447"/>
    <lineage>
        <taxon>Archaea</taxon>
        <taxon>Candidatus Iainarchaeota</taxon>
        <taxon>Candidatus Iainarchaeia</taxon>
        <taxon>Candidatus Iainarchaeales</taxon>
        <taxon>Candidatus Iainarchaeaceae</taxon>
        <taxon>Candidatus Iainarchaeum</taxon>
    </lineage>
</organism>
<evidence type="ECO:0000313" key="2">
    <source>
        <dbReference type="EMBL" id="HIH21564.1"/>
    </source>
</evidence>
<keyword evidence="1" id="KW-0812">Transmembrane</keyword>